<dbReference type="GeneID" id="78359830"/>
<dbReference type="Gene3D" id="3.80.10.10">
    <property type="entry name" value="Ribonuclease Inhibitor"/>
    <property type="match status" value="3"/>
</dbReference>
<feature type="region of interest" description="Disordered" evidence="1">
    <location>
        <begin position="55"/>
        <end position="81"/>
    </location>
</feature>
<dbReference type="EMBL" id="PPTS01000005">
    <property type="protein sequence ID" value="RDB64855.1"/>
    <property type="molecule type" value="Genomic_DNA"/>
</dbReference>
<reference evidence="2 3" key="1">
    <citation type="journal article" date="2018" name="Elife">
        <title>Discovery and characterization of a prevalent human gut bacterial enzyme sufficient for the inactivation of a family of plant toxins.</title>
        <authorList>
            <person name="Koppel N."/>
            <person name="Bisanz J.E."/>
            <person name="Pandelia M.E."/>
            <person name="Turnbaugh P.J."/>
            <person name="Balskus E.P."/>
        </authorList>
    </citation>
    <scope>NUCLEOTIDE SEQUENCE [LARGE SCALE GENOMIC DNA]</scope>
    <source>
        <strain evidence="2 3">3C</strain>
    </source>
</reference>
<keyword evidence="3" id="KW-1185">Reference proteome</keyword>
<feature type="compositionally biased region" description="Gly residues" evidence="1">
    <location>
        <begin position="143"/>
        <end position="157"/>
    </location>
</feature>
<evidence type="ECO:0000313" key="2">
    <source>
        <dbReference type="EMBL" id="RDB64855.1"/>
    </source>
</evidence>
<feature type="compositionally biased region" description="Acidic residues" evidence="1">
    <location>
        <begin position="62"/>
        <end position="73"/>
    </location>
</feature>
<name>A0A369M322_9ACTN</name>
<proteinExistence type="predicted"/>
<evidence type="ECO:0000313" key="3">
    <source>
        <dbReference type="Proteomes" id="UP000254000"/>
    </source>
</evidence>
<gene>
    <name evidence="2" type="ORF">C1877_09030</name>
</gene>
<dbReference type="Proteomes" id="UP000254000">
    <property type="component" value="Unassembled WGS sequence"/>
</dbReference>
<dbReference type="OrthoDB" id="3169902at2"/>
<dbReference type="InterPro" id="IPR032675">
    <property type="entry name" value="LRR_dom_sf"/>
</dbReference>
<evidence type="ECO:0000256" key="1">
    <source>
        <dbReference type="SAM" id="MobiDB-lite"/>
    </source>
</evidence>
<organism evidence="2 3">
    <name type="scientific">Gordonibacter pamelaeae</name>
    <dbReference type="NCBI Taxonomy" id="471189"/>
    <lineage>
        <taxon>Bacteria</taxon>
        <taxon>Bacillati</taxon>
        <taxon>Actinomycetota</taxon>
        <taxon>Coriobacteriia</taxon>
        <taxon>Eggerthellales</taxon>
        <taxon>Eggerthellaceae</taxon>
        <taxon>Gordonibacter</taxon>
    </lineage>
</organism>
<feature type="region of interest" description="Disordered" evidence="1">
    <location>
        <begin position="104"/>
        <end position="202"/>
    </location>
</feature>
<dbReference type="PANTHER" id="PTHR45661:SF3">
    <property type="entry name" value="IG-LIKE DOMAIN-CONTAINING PROTEIN"/>
    <property type="match status" value="1"/>
</dbReference>
<feature type="compositionally biased region" description="Pro residues" evidence="1">
    <location>
        <begin position="158"/>
        <end position="173"/>
    </location>
</feature>
<dbReference type="InterPro" id="IPR053139">
    <property type="entry name" value="Surface_bspA-like"/>
</dbReference>
<comment type="caution">
    <text evidence="2">The sequence shown here is derived from an EMBL/GenBank/DDBJ whole genome shotgun (WGS) entry which is preliminary data.</text>
</comment>
<evidence type="ECO:0008006" key="4">
    <source>
        <dbReference type="Google" id="ProtNLM"/>
    </source>
</evidence>
<dbReference type="AlphaFoldDB" id="A0A369M322"/>
<sequence length="1132" mass="117495">MIVAGLAAALCVGAVVAIGAGLGSGAFDPSGFLGAGMGAQPDPDLSTAYDVEQSETGGEANMDVEEDRADEGPADFGQLNDIAYTEGSDGLSAFSVVDGPADATLSGGSGAGEDDSRGEGNSVVGPVVDGSGPGGADGDEPGGEGGGEPGGEGDGPDGPGPDIPAVDPDPGPSKLPEGLVEGVTGDQLPAFPEEGVPAPSPGQEAPAPVFEVIAGMDITDAYGVERLYSGELLTDWKLLCSTCCYLTVDGVQYRLTEFGENFQVGSYPRVLGEEETLEVEFRVRLNAESPWIVQTVEFTVYPYKLYVQGWEAGSYLATYYPEEDEAVDLNGHRDALFPEEVILGSLFDAVPLEEYFEGWADAADGSPVISQYEPAAKGLSIVRPLPFRPVPAGYEVQYSWGSQDLVGAPEDATVLDIPQGIDAVSIYNFDEPLEFDEVIVPESVQKLDLYSSYGTSVRTAYRVDERNRAYFSRDGMLFDAWEGALIGIPTEKAVVDVPAGTPSVALPQQNNIAELRLNSEQPPELDLGALDGAVIVVPDEHYVNYLKAWGSDFQGNSLITASGDAPDVYVRDGALLREGEDGSVVLEQVLEEAAGTFVVPAGVNVVESGAVSDCPHLEALVMPSTVRVLEAGSLAGAPALERVLFQGAKPPAAAAGAFDAEGVTACVVPTAFEAYADAWAASLGGDVASALLEELDFELRDVDGFAVLAEPSSNLLVKAPAAVERFTGDEPAAEGLTAVNARAFADCARLQVVVLPETVASIGREAFAGCAALEAFYQRGAGQVAVGASAFDGCEALRFAAFEAASASFDEPDSLPLVFPGFARQGAQGYPEFEFDLDSLSFDLAEQGRGMVLYAERAPGAAVEGWSLVKATSTASGIVTLREGTASIGTGAFSGCAGVTSADFEAARDLRSIGDAAFFGAGLAGAVIVPGSVDYLGYGAFTACTALKSVHIEGSQLVDLGASAFSDCTALESVIFGPACALETIGGEAFSGTAVERIELPDSVIVLDFSAFSGCSRLAVLELPAGIEEIRSDAFNGCASLEAVTFSGEEPPQLVMYSWNTPFTFGSGLPDGFRIVLEGEAQQDDYIEVWKYPLVGRDPGSDVLEPEEDLAGTNAVRALLGLPPLAAPPEPS</sequence>
<dbReference type="InterPro" id="IPR026906">
    <property type="entry name" value="LRR_5"/>
</dbReference>
<accession>A0A369M322</accession>
<dbReference type="RefSeq" id="WP_114568995.1">
    <property type="nucleotide sequence ID" value="NZ_CABMMS010000005.1"/>
</dbReference>
<dbReference type="SUPFAM" id="SSF52058">
    <property type="entry name" value="L domain-like"/>
    <property type="match status" value="1"/>
</dbReference>
<protein>
    <recommendedName>
        <fullName evidence="4">Leucine-rich repeat protein</fullName>
    </recommendedName>
</protein>
<dbReference type="Pfam" id="PF13306">
    <property type="entry name" value="LRR_5"/>
    <property type="match status" value="2"/>
</dbReference>
<dbReference type="PANTHER" id="PTHR45661">
    <property type="entry name" value="SURFACE ANTIGEN"/>
    <property type="match status" value="1"/>
</dbReference>